<reference evidence="2" key="1">
    <citation type="submission" date="2022-11" db="EMBL/GenBank/DDBJ databases">
        <title>Chromosomal genome sequence assembly and mating type (MAT) locus characterization of the leprose asexual lichenized fungus Lepraria neglecta (Nyl.) Erichsen.</title>
        <authorList>
            <person name="Allen J.L."/>
            <person name="Pfeffer B."/>
        </authorList>
    </citation>
    <scope>NUCLEOTIDE SEQUENCE</scope>
    <source>
        <strain evidence="2">Allen 5258</strain>
    </source>
</reference>
<evidence type="ECO:0000256" key="1">
    <source>
        <dbReference type="SAM" id="MobiDB-lite"/>
    </source>
</evidence>
<accession>A0AAD9YZY9</accession>
<dbReference type="EMBL" id="JASNWA010000011">
    <property type="protein sequence ID" value="KAK3166868.1"/>
    <property type="molecule type" value="Genomic_DNA"/>
</dbReference>
<evidence type="ECO:0000313" key="3">
    <source>
        <dbReference type="Proteomes" id="UP001276659"/>
    </source>
</evidence>
<proteinExistence type="predicted"/>
<protein>
    <submittedName>
        <fullName evidence="2">Uncharacterized protein</fullName>
    </submittedName>
</protein>
<keyword evidence="3" id="KW-1185">Reference proteome</keyword>
<dbReference type="Proteomes" id="UP001276659">
    <property type="component" value="Unassembled WGS sequence"/>
</dbReference>
<dbReference type="AlphaFoldDB" id="A0AAD9YZY9"/>
<organism evidence="2 3">
    <name type="scientific">Lepraria neglecta</name>
    <dbReference type="NCBI Taxonomy" id="209136"/>
    <lineage>
        <taxon>Eukaryota</taxon>
        <taxon>Fungi</taxon>
        <taxon>Dikarya</taxon>
        <taxon>Ascomycota</taxon>
        <taxon>Pezizomycotina</taxon>
        <taxon>Lecanoromycetes</taxon>
        <taxon>OSLEUM clade</taxon>
        <taxon>Lecanoromycetidae</taxon>
        <taxon>Lecanorales</taxon>
        <taxon>Lecanorineae</taxon>
        <taxon>Stereocaulaceae</taxon>
        <taxon>Lepraria</taxon>
    </lineage>
</organism>
<comment type="caution">
    <text evidence="2">The sequence shown here is derived from an EMBL/GenBank/DDBJ whole genome shotgun (WGS) entry which is preliminary data.</text>
</comment>
<name>A0AAD9YZY9_9LECA</name>
<feature type="compositionally biased region" description="Low complexity" evidence="1">
    <location>
        <begin position="79"/>
        <end position="109"/>
    </location>
</feature>
<gene>
    <name evidence="2" type="ORF">OEA41_009993</name>
</gene>
<evidence type="ECO:0000313" key="2">
    <source>
        <dbReference type="EMBL" id="KAK3166868.1"/>
    </source>
</evidence>
<feature type="region of interest" description="Disordered" evidence="1">
    <location>
        <begin position="79"/>
        <end position="121"/>
    </location>
</feature>
<sequence length="191" mass="20090">MGTYGDLDLYDAAGNTTKCGGNTFCSGAGSQTYCGKGEGRVQIIFHNNKALPSSGAQNTAAMSTYYHFAEYSSTIIESTPSTSTASSTSSISSTPSTTPKSASSATATASRKRSTGLSEGSRASLGVGAAFRAIFLGAVLLYPGYRHRANRGAQHAQRAGHGAESREQFLENEKSARIEMDSMMLRDTFHS</sequence>